<dbReference type="PANTHER" id="PTHR31032:SF1">
    <property type="entry name" value="PGR5-LIKE PROTEIN 1B, CHLOROPLASTIC"/>
    <property type="match status" value="1"/>
</dbReference>
<sequence length="285" mass="32129">MGILKMAVEGAEQEQESPSDKLIYDSRTGRFYEKKIEEICRDEYCAIDESTGEQVLLTLEEKERIFLDSIQSFYYSDRQVLADDDFEKLKEDLVWEGSPVVMLNRQETLFLNAMSAYLKGSPILSDEEFDTLKSELRDAGSKVAVSTEPKCYIDTGICTVTFQEDKFREATLYVPVGIPTLLFSLGALYELLEPLRSVNPLVTLVLATLPTYFFTKFFTDNVFATNDPKIAYGPCPSCGASNHVFFGNVLGVEGPGEEANFKCSNCKEEITIRRRDLRARTSPKA</sequence>
<evidence type="ECO:0000313" key="2">
    <source>
        <dbReference type="Proteomes" id="UP000664859"/>
    </source>
</evidence>
<dbReference type="GO" id="GO:0009773">
    <property type="term" value="P:photosynthetic electron transport in photosystem I"/>
    <property type="evidence" value="ECO:0007669"/>
    <property type="project" value="InterPro"/>
</dbReference>
<dbReference type="AlphaFoldDB" id="A0A835YSN6"/>
<comment type="caution">
    <text evidence="1">The sequence shown here is derived from an EMBL/GenBank/DDBJ whole genome shotgun (WGS) entry which is preliminary data.</text>
</comment>
<protein>
    <submittedName>
        <fullName evidence="1">Uncharacterized protein</fullName>
    </submittedName>
</protein>
<dbReference type="InterPro" id="IPR039987">
    <property type="entry name" value="PGRL1"/>
</dbReference>
<dbReference type="GO" id="GO:0016730">
    <property type="term" value="F:oxidoreductase activity, acting on iron-sulfur proteins as donors"/>
    <property type="evidence" value="ECO:0007669"/>
    <property type="project" value="InterPro"/>
</dbReference>
<name>A0A835YSN6_9STRA</name>
<gene>
    <name evidence="1" type="ORF">JKP88DRAFT_258228</name>
</gene>
<accession>A0A835YSN6</accession>
<dbReference type="OrthoDB" id="38589at2759"/>
<organism evidence="1 2">
    <name type="scientific">Tribonema minus</name>
    <dbReference type="NCBI Taxonomy" id="303371"/>
    <lineage>
        <taxon>Eukaryota</taxon>
        <taxon>Sar</taxon>
        <taxon>Stramenopiles</taxon>
        <taxon>Ochrophyta</taxon>
        <taxon>PX clade</taxon>
        <taxon>Xanthophyceae</taxon>
        <taxon>Tribonematales</taxon>
        <taxon>Tribonemataceae</taxon>
        <taxon>Tribonema</taxon>
    </lineage>
</organism>
<dbReference type="Proteomes" id="UP000664859">
    <property type="component" value="Unassembled WGS sequence"/>
</dbReference>
<dbReference type="EMBL" id="JAFCMP010000434">
    <property type="protein sequence ID" value="KAG5179923.1"/>
    <property type="molecule type" value="Genomic_DNA"/>
</dbReference>
<dbReference type="PANTHER" id="PTHR31032">
    <property type="entry name" value="PGR5-LIKE PROTEIN 1B, CHLOROPLASTIC"/>
    <property type="match status" value="1"/>
</dbReference>
<keyword evidence="2" id="KW-1185">Reference proteome</keyword>
<evidence type="ECO:0000313" key="1">
    <source>
        <dbReference type="EMBL" id="KAG5179923.1"/>
    </source>
</evidence>
<dbReference type="GO" id="GO:0009535">
    <property type="term" value="C:chloroplast thylakoid membrane"/>
    <property type="evidence" value="ECO:0007669"/>
    <property type="project" value="InterPro"/>
</dbReference>
<reference evidence="1" key="1">
    <citation type="submission" date="2021-02" db="EMBL/GenBank/DDBJ databases">
        <title>First Annotated Genome of the Yellow-green Alga Tribonema minus.</title>
        <authorList>
            <person name="Mahan K.M."/>
        </authorList>
    </citation>
    <scope>NUCLEOTIDE SEQUENCE</scope>
    <source>
        <strain evidence="1">UTEX B ZZ1240</strain>
    </source>
</reference>
<proteinExistence type="predicted"/>